<name>A0A6C0KE60_9ZZZZ</name>
<dbReference type="CDD" id="cd00009">
    <property type="entry name" value="AAA"/>
    <property type="match status" value="1"/>
</dbReference>
<feature type="domain" description="AAA+ ATPase" evidence="1">
    <location>
        <begin position="27"/>
        <end position="144"/>
    </location>
</feature>
<evidence type="ECO:0000259" key="1">
    <source>
        <dbReference type="SMART" id="SM00382"/>
    </source>
</evidence>
<accession>A0A6C0KE60</accession>
<dbReference type="SMART" id="SM00382">
    <property type="entry name" value="AAA"/>
    <property type="match status" value="1"/>
</dbReference>
<protein>
    <recommendedName>
        <fullName evidence="1">AAA+ ATPase domain-containing protein</fullName>
    </recommendedName>
</protein>
<dbReference type="Gene3D" id="3.40.50.300">
    <property type="entry name" value="P-loop containing nucleotide triphosphate hydrolases"/>
    <property type="match status" value="1"/>
</dbReference>
<dbReference type="InterPro" id="IPR003593">
    <property type="entry name" value="AAA+_ATPase"/>
</dbReference>
<reference evidence="2" key="1">
    <citation type="journal article" date="2020" name="Nature">
        <title>Giant virus diversity and host interactions through global metagenomics.</title>
        <authorList>
            <person name="Schulz F."/>
            <person name="Roux S."/>
            <person name="Paez-Espino D."/>
            <person name="Jungbluth S."/>
            <person name="Walsh D.A."/>
            <person name="Denef V.J."/>
            <person name="McMahon K.D."/>
            <person name="Konstantinidis K.T."/>
            <person name="Eloe-Fadrosh E.A."/>
            <person name="Kyrpides N.C."/>
            <person name="Woyke T."/>
        </authorList>
    </citation>
    <scope>NUCLEOTIDE SEQUENCE</scope>
    <source>
        <strain evidence="2">GVMAG-S-1102113-126</strain>
    </source>
</reference>
<evidence type="ECO:0000313" key="2">
    <source>
        <dbReference type="EMBL" id="QHU14608.1"/>
    </source>
</evidence>
<proteinExistence type="predicted"/>
<organism evidence="2">
    <name type="scientific">viral metagenome</name>
    <dbReference type="NCBI Taxonomy" id="1070528"/>
    <lineage>
        <taxon>unclassified sequences</taxon>
        <taxon>metagenomes</taxon>
        <taxon>organismal metagenomes</taxon>
    </lineage>
</organism>
<dbReference type="AlphaFoldDB" id="A0A6C0KE60"/>
<dbReference type="SUPFAM" id="SSF52540">
    <property type="entry name" value="P-loop containing nucleoside triphosphate hydrolases"/>
    <property type="match status" value="1"/>
</dbReference>
<dbReference type="InterPro" id="IPR027417">
    <property type="entry name" value="P-loop_NTPase"/>
</dbReference>
<sequence>MNVTKLDDFYDNKPQIAQLKELIRSERTVSCLIYGETGCGKSTMLRLLQEEFQSTRYAVVCDGQSMSKIEDIKNGLDTPYTVEDYFKGCVSKRPVMYVDNVDSWGFSKGFFKKPHVLVIATTDLECFRQQKDRFSVVIKLDKPSFRNFSSFLNGVMDQKNKSKETREICANHSSDIRGLLQQMSLDGEVTVDKSERGMLRDPSLDTISCLEKVLSIYKSTGKFNSVCCNMVESDKYNSLFLLYENYLSWIPKDDTFVEIPDIFSSFDIQGIDYSSDDFLTHGTTLSALAKCSKISRKYRPSKLISRKNQTVINSNRFNVARRKYLPSGCKTDLYYIARIYGDTDKNLIWINKMYK</sequence>
<dbReference type="EMBL" id="MN740844">
    <property type="protein sequence ID" value="QHU14608.1"/>
    <property type="molecule type" value="Genomic_DNA"/>
</dbReference>